<accession>A0A447MX79</accession>
<proteinExistence type="predicted"/>
<dbReference type="NCBIfam" id="NF011783">
    <property type="entry name" value="PRK15247.1"/>
    <property type="match status" value="1"/>
</dbReference>
<dbReference type="FunFam" id="2.60.40.2610:FF:000001">
    <property type="entry name" value="Outer membrane fimbrial usher protein"/>
    <property type="match status" value="1"/>
</dbReference>
<dbReference type="GO" id="GO:0009297">
    <property type="term" value="P:pilus assembly"/>
    <property type="evidence" value="ECO:0007669"/>
    <property type="project" value="InterPro"/>
</dbReference>
<dbReference type="PANTHER" id="PTHR30451">
    <property type="entry name" value="OUTER MEMBRANE USHER PROTEIN"/>
    <property type="match status" value="1"/>
</dbReference>
<protein>
    <submittedName>
        <fullName evidence="2">Fimbrial usher protein StbD</fullName>
    </submittedName>
</protein>
<dbReference type="EMBL" id="LR134140">
    <property type="protein sequence ID" value="VDZ95671.1"/>
    <property type="molecule type" value="Genomic_DNA"/>
</dbReference>
<dbReference type="PANTHER" id="PTHR30451:SF20">
    <property type="entry name" value="FIMBRIAE USHER"/>
    <property type="match status" value="1"/>
</dbReference>
<organism evidence="2 3">
    <name type="scientific">Salmonella enterica I</name>
    <dbReference type="NCBI Taxonomy" id="59201"/>
    <lineage>
        <taxon>Bacteria</taxon>
        <taxon>Pseudomonadati</taxon>
        <taxon>Pseudomonadota</taxon>
        <taxon>Gammaproteobacteria</taxon>
        <taxon>Enterobacterales</taxon>
        <taxon>Enterobacteriaceae</taxon>
        <taxon>Salmonella</taxon>
    </lineage>
</organism>
<dbReference type="GO" id="GO:0009279">
    <property type="term" value="C:cell outer membrane"/>
    <property type="evidence" value="ECO:0007669"/>
    <property type="project" value="TreeGrafter"/>
</dbReference>
<dbReference type="Gene3D" id="2.60.40.2610">
    <property type="entry name" value="Outer membrane usher protein FimD, plug domain"/>
    <property type="match status" value="1"/>
</dbReference>
<dbReference type="GO" id="GO:0015473">
    <property type="term" value="F:fimbrial usher porin activity"/>
    <property type="evidence" value="ECO:0007669"/>
    <property type="project" value="InterPro"/>
</dbReference>
<gene>
    <name evidence="2" type="primary">htrE_1</name>
    <name evidence="2" type="ORF">NCTC129_01797</name>
</gene>
<dbReference type="AlphaFoldDB" id="A0A447MX79"/>
<sequence>MSFNVSIPLDWGENRTSVAMNYNQSSQSRSSTVSMTGSSGENSDLSWSVYGGYERYRNSNSDSSAPTTFGGNLQQNTRFGALRANYDQGDNYRQEGLGASGTLVLHPGGLTAGPYTSDTFALIHADGAQGAIVQNGQGAVVDRFGYAILPSLSPYRVNNVTLDTRKMRSDAELTGGSQQIVPYAGAIARVNFATISGKAVLISVKMPDGGIPPMGADVFNGEGTNIGMVGQRWTDLCPYRPSVGFSTGALGNRGKPALPGCLPTRSSHQRTVSLSEQKSARRNSTMLFSFRTLLFITSLFVSAGTWSSCIKVTDKSALSDAAIKAGYTAQNWIGATDTNTGNIGLPTVISISNSETFQPSGTLLASGIGNFLTAATGTPYSSKQVLYRCDSADAGKLYEMYSTNGDSAFAGAFFTPEVEGAYYDVERNVAVRMTNLSTGEYYSRFWKERQLTADSWFQDDKYIYIPASAFSNVLYEMFKIDSRKYFAYQNPMDRDTWTQPRGYIAF</sequence>
<name>A0A447MX79_SALET</name>
<evidence type="ECO:0000313" key="2">
    <source>
        <dbReference type="EMBL" id="VDZ95671.1"/>
    </source>
</evidence>
<reference evidence="2 3" key="1">
    <citation type="submission" date="2018-12" db="EMBL/GenBank/DDBJ databases">
        <authorList>
            <consortium name="Pathogen Informatics"/>
        </authorList>
    </citation>
    <scope>NUCLEOTIDE SEQUENCE [LARGE SCALE GENOMIC DNA]</scope>
    <source>
        <strain evidence="2 3">NCTC129</strain>
    </source>
</reference>
<evidence type="ECO:0000256" key="1">
    <source>
        <dbReference type="SAM" id="MobiDB-lite"/>
    </source>
</evidence>
<feature type="region of interest" description="Disordered" evidence="1">
    <location>
        <begin position="23"/>
        <end position="42"/>
    </location>
</feature>
<evidence type="ECO:0000313" key="3">
    <source>
        <dbReference type="Proteomes" id="UP000282086"/>
    </source>
</evidence>
<dbReference type="Proteomes" id="UP000282086">
    <property type="component" value="Chromosome"/>
</dbReference>
<dbReference type="Pfam" id="PF00577">
    <property type="entry name" value="Usher"/>
    <property type="match status" value="1"/>
</dbReference>
<dbReference type="InterPro" id="IPR042186">
    <property type="entry name" value="FimD_plug_dom"/>
</dbReference>
<feature type="compositionally biased region" description="Low complexity" evidence="1">
    <location>
        <begin position="24"/>
        <end position="40"/>
    </location>
</feature>
<dbReference type="InterPro" id="IPR000015">
    <property type="entry name" value="Fimb_usher"/>
</dbReference>